<evidence type="ECO:0000313" key="2">
    <source>
        <dbReference type="Proteomes" id="UP000244929"/>
    </source>
</evidence>
<name>A0A2S1QZQ8_9FLAO</name>
<dbReference type="Proteomes" id="UP000244929">
    <property type="component" value="Chromosome"/>
</dbReference>
<protein>
    <submittedName>
        <fullName evidence="1">Uncharacterized protein</fullName>
    </submittedName>
</protein>
<dbReference type="AlphaFoldDB" id="A0A2S1QZQ8"/>
<proteinExistence type="predicted"/>
<dbReference type="PROSITE" id="PS51257">
    <property type="entry name" value="PROKAR_LIPOPROTEIN"/>
    <property type="match status" value="1"/>
</dbReference>
<gene>
    <name evidence="1" type="ORF">HYN59_12735</name>
</gene>
<dbReference type="KEGG" id="falb:HYN59_12735"/>
<organism evidence="1 2">
    <name type="scientific">Flavobacterium album</name>
    <dbReference type="NCBI Taxonomy" id="2175091"/>
    <lineage>
        <taxon>Bacteria</taxon>
        <taxon>Pseudomonadati</taxon>
        <taxon>Bacteroidota</taxon>
        <taxon>Flavobacteriia</taxon>
        <taxon>Flavobacteriales</taxon>
        <taxon>Flavobacteriaceae</taxon>
        <taxon>Flavobacterium</taxon>
    </lineage>
</organism>
<dbReference type="OrthoDB" id="1363515at2"/>
<evidence type="ECO:0000313" key="1">
    <source>
        <dbReference type="EMBL" id="AWH85917.1"/>
    </source>
</evidence>
<accession>A0A2S1QZQ8</accession>
<dbReference type="RefSeq" id="WP_108778619.1">
    <property type="nucleotide sequence ID" value="NZ_CP029186.1"/>
</dbReference>
<sequence>MRKLSVILLIASLVSCGKPKESLVLSVKNEAITYVDSSAIVNSYSYKNDTIRNKATNIITYTISNPTDKKYVLILNREYMYPHLSNKAVRPGSIGYFIKDANDSIVNCIPGIIDTFEAPVLDCGDCIIQERIKNYNKLSISEKYSLQADEYLRNSVTIFPGEIRTFKALTMLPVVLERSENGGGILRYKELKDDYTFELVYNCRAEVFKNSLPQYIIEELKNNNVEIFDGTLVSNKVSLRKVQ</sequence>
<reference evidence="1 2" key="1">
    <citation type="submission" date="2018-04" db="EMBL/GenBank/DDBJ databases">
        <title>Genome sequencing of Flavobacterium sp. HYN0059.</title>
        <authorList>
            <person name="Yi H."/>
            <person name="Baek C."/>
        </authorList>
    </citation>
    <scope>NUCLEOTIDE SEQUENCE [LARGE SCALE GENOMIC DNA]</scope>
    <source>
        <strain evidence="1 2">HYN0059</strain>
    </source>
</reference>
<keyword evidence="2" id="KW-1185">Reference proteome</keyword>
<dbReference type="EMBL" id="CP029186">
    <property type="protein sequence ID" value="AWH85917.1"/>
    <property type="molecule type" value="Genomic_DNA"/>
</dbReference>